<dbReference type="Gene3D" id="3.90.960.10">
    <property type="entry name" value="YbaK/aminoacyl-tRNA synthetase-associated domain"/>
    <property type="match status" value="1"/>
</dbReference>
<protein>
    <recommendedName>
        <fullName evidence="1">YbaK/aminoacyl-tRNA synthetase-associated domain-containing protein</fullName>
    </recommendedName>
</protein>
<dbReference type="PANTHER" id="PTHR30411">
    <property type="entry name" value="CYTOPLASMIC PROTEIN"/>
    <property type="match status" value="1"/>
</dbReference>
<dbReference type="Proteomes" id="UP000215483">
    <property type="component" value="Unassembled WGS sequence"/>
</dbReference>
<organism evidence="2 3">
    <name type="scientific">Streptomyces diastatochromogenes</name>
    <dbReference type="NCBI Taxonomy" id="42236"/>
    <lineage>
        <taxon>Bacteria</taxon>
        <taxon>Bacillati</taxon>
        <taxon>Actinomycetota</taxon>
        <taxon>Actinomycetes</taxon>
        <taxon>Kitasatosporales</taxon>
        <taxon>Streptomycetaceae</taxon>
        <taxon>Streptomyces</taxon>
    </lineage>
</organism>
<proteinExistence type="predicted"/>
<gene>
    <name evidence="2" type="ORF">BEK98_04845</name>
</gene>
<dbReference type="InterPro" id="IPR036754">
    <property type="entry name" value="YbaK/aa-tRNA-synt-asso_dom_sf"/>
</dbReference>
<evidence type="ECO:0000313" key="3">
    <source>
        <dbReference type="Proteomes" id="UP000215483"/>
    </source>
</evidence>
<keyword evidence="3" id="KW-1185">Reference proteome</keyword>
<reference evidence="2 3" key="1">
    <citation type="submission" date="2016-07" db="EMBL/GenBank/DDBJ databases">
        <title>Draft genome of Streptomyces diastatochromogenes.</title>
        <authorList>
            <person name="Podduturi R."/>
            <person name="Lukassen M.B."/>
            <person name="Clausen N."/>
            <person name="Nielsen J.L."/>
            <person name="Jorgensen N.O."/>
        </authorList>
    </citation>
    <scope>NUCLEOTIDE SEQUENCE [LARGE SCALE GENOMIC DNA]</scope>
    <source>
        <strain evidence="2 3">DSM 40608</strain>
    </source>
</reference>
<evidence type="ECO:0000259" key="1">
    <source>
        <dbReference type="Pfam" id="PF04073"/>
    </source>
</evidence>
<sequence length="180" mass="19595">MLPPDTSHRLLSLLDDARVPYRLIPHAPEGRTDLASELRGHPLDQAAKCLVVRVSTGRRSRRYVLAVVPGDRRLDMTRVCELYGGTDAAFAAREVAERLSGCVSGCVVPFTFHPDLELVVDTALLAHDRIYFNAARLDLSLALPVPAYVTLTRPRTAPLTTPPLAGVLGTAAEVHQVPRS</sequence>
<dbReference type="GO" id="GO:0002161">
    <property type="term" value="F:aminoacyl-tRNA deacylase activity"/>
    <property type="evidence" value="ECO:0007669"/>
    <property type="project" value="InterPro"/>
</dbReference>
<comment type="caution">
    <text evidence="2">The sequence shown here is derived from an EMBL/GenBank/DDBJ whole genome shotgun (WGS) entry which is preliminary data.</text>
</comment>
<dbReference type="EMBL" id="MCGQ01000007">
    <property type="protein sequence ID" value="OXY98805.1"/>
    <property type="molecule type" value="Genomic_DNA"/>
</dbReference>
<dbReference type="InterPro" id="IPR007214">
    <property type="entry name" value="YbaK/aa-tRNA-synth-assoc-dom"/>
</dbReference>
<dbReference type="AlphaFoldDB" id="A0A233ST24"/>
<dbReference type="OrthoDB" id="5524888at2"/>
<name>A0A233ST24_STRDA</name>
<dbReference type="SUPFAM" id="SSF55826">
    <property type="entry name" value="YbaK/ProRS associated domain"/>
    <property type="match status" value="1"/>
</dbReference>
<dbReference type="Pfam" id="PF04073">
    <property type="entry name" value="tRNA_edit"/>
    <property type="match status" value="1"/>
</dbReference>
<evidence type="ECO:0000313" key="2">
    <source>
        <dbReference type="EMBL" id="OXY98805.1"/>
    </source>
</evidence>
<dbReference type="PANTHER" id="PTHR30411:SF9">
    <property type="entry name" value="MULTIFUNCTIONAL SER_THR-TRNA DEACYLASE PROXP-Y"/>
    <property type="match status" value="1"/>
</dbReference>
<accession>A0A233ST24</accession>
<feature type="domain" description="YbaK/aminoacyl-tRNA synthetase-associated" evidence="1">
    <location>
        <begin position="35"/>
        <end position="146"/>
    </location>
</feature>